<evidence type="ECO:0000313" key="2">
    <source>
        <dbReference type="EMBL" id="MDQ0174984.1"/>
    </source>
</evidence>
<dbReference type="RefSeq" id="WP_307226902.1">
    <property type="nucleotide sequence ID" value="NZ_JAUSTT010000003.1"/>
</dbReference>
<dbReference type="InterPro" id="IPR050765">
    <property type="entry name" value="Riboflavin_Biosynth_HTPR"/>
</dbReference>
<protein>
    <submittedName>
        <fullName evidence="2">Dihydrofolate reductase</fullName>
    </submittedName>
</protein>
<dbReference type="Gene3D" id="3.40.430.10">
    <property type="entry name" value="Dihydrofolate Reductase, subunit A"/>
    <property type="match status" value="1"/>
</dbReference>
<evidence type="ECO:0000259" key="1">
    <source>
        <dbReference type="Pfam" id="PF01872"/>
    </source>
</evidence>
<dbReference type="PANTHER" id="PTHR38011">
    <property type="entry name" value="DIHYDROFOLATE REDUCTASE FAMILY PROTEIN (AFU_ORTHOLOGUE AFUA_8G06820)"/>
    <property type="match status" value="1"/>
</dbReference>
<evidence type="ECO:0000313" key="3">
    <source>
        <dbReference type="Proteomes" id="UP001223586"/>
    </source>
</evidence>
<name>A0ABT9WNY1_9BACI</name>
<dbReference type="Pfam" id="PF01872">
    <property type="entry name" value="RibD_C"/>
    <property type="match status" value="1"/>
</dbReference>
<feature type="domain" description="Bacterial bifunctional deaminase-reductase C-terminal" evidence="1">
    <location>
        <begin position="3"/>
        <end position="163"/>
    </location>
</feature>
<proteinExistence type="predicted"/>
<dbReference type="SUPFAM" id="SSF53597">
    <property type="entry name" value="Dihydrofolate reductase-like"/>
    <property type="match status" value="1"/>
</dbReference>
<dbReference type="Proteomes" id="UP001223586">
    <property type="component" value="Unassembled WGS sequence"/>
</dbReference>
<sequence>MSRKVVLYIAISMDGYIADEHGNINWIERHVETLEEDYHYETFFSKIDTVILGRKTYDQIVNELSPNAYPYKGTKSYVLTSKKEENQEEIAFVNEDVIELVSKLKKETGKDIWIVGGSQIAMSLVKENMIDEYQIAIIPVLLGKGIPLFTPFNKEIGLRLKSVDAKNGIIYTKYTNHH</sequence>
<organism evidence="2 3">
    <name type="scientific">Bacillus chungangensis</name>
    <dbReference type="NCBI Taxonomy" id="587633"/>
    <lineage>
        <taxon>Bacteria</taxon>
        <taxon>Bacillati</taxon>
        <taxon>Bacillota</taxon>
        <taxon>Bacilli</taxon>
        <taxon>Bacillales</taxon>
        <taxon>Bacillaceae</taxon>
        <taxon>Bacillus</taxon>
    </lineage>
</organism>
<reference evidence="2 3" key="1">
    <citation type="submission" date="2023-07" db="EMBL/GenBank/DDBJ databases">
        <title>Genomic Encyclopedia of Type Strains, Phase IV (KMG-IV): sequencing the most valuable type-strain genomes for metagenomic binning, comparative biology and taxonomic classification.</title>
        <authorList>
            <person name="Goeker M."/>
        </authorList>
    </citation>
    <scope>NUCLEOTIDE SEQUENCE [LARGE SCALE GENOMIC DNA]</scope>
    <source>
        <strain evidence="2 3">DSM 23837</strain>
    </source>
</reference>
<keyword evidence="3" id="KW-1185">Reference proteome</keyword>
<dbReference type="PANTHER" id="PTHR38011:SF11">
    <property type="entry name" value="2,5-DIAMINO-6-RIBOSYLAMINO-4(3H)-PYRIMIDINONE 5'-PHOSPHATE REDUCTASE"/>
    <property type="match status" value="1"/>
</dbReference>
<dbReference type="InterPro" id="IPR002734">
    <property type="entry name" value="RibDG_C"/>
</dbReference>
<gene>
    <name evidence="2" type="ORF">J2S08_000818</name>
</gene>
<dbReference type="EMBL" id="JAUSTT010000003">
    <property type="protein sequence ID" value="MDQ0174984.1"/>
    <property type="molecule type" value="Genomic_DNA"/>
</dbReference>
<dbReference type="InterPro" id="IPR024072">
    <property type="entry name" value="DHFR-like_dom_sf"/>
</dbReference>
<comment type="caution">
    <text evidence="2">The sequence shown here is derived from an EMBL/GenBank/DDBJ whole genome shotgun (WGS) entry which is preliminary data.</text>
</comment>
<accession>A0ABT9WNY1</accession>